<dbReference type="CDD" id="cd03242">
    <property type="entry name" value="ABC_RecF"/>
    <property type="match status" value="1"/>
</dbReference>
<evidence type="ECO:0000256" key="14">
    <source>
        <dbReference type="RuleBase" id="RU000578"/>
    </source>
</evidence>
<dbReference type="Proteomes" id="UP000006078">
    <property type="component" value="Unassembled WGS sequence"/>
</dbReference>
<dbReference type="SUPFAM" id="SSF52540">
    <property type="entry name" value="P-loop containing nucleoside triphosphate hydrolases"/>
    <property type="match status" value="1"/>
</dbReference>
<dbReference type="AlphaFoldDB" id="I7JWM7"/>
<dbReference type="Gene3D" id="1.20.1050.90">
    <property type="entry name" value="RecF/RecN/SMC, N-terminal domain"/>
    <property type="match status" value="1"/>
</dbReference>
<evidence type="ECO:0000256" key="13">
    <source>
        <dbReference type="HAMAP-Rule" id="MF_00365"/>
    </source>
</evidence>
<dbReference type="EMBL" id="CAJZ01000180">
    <property type="protein sequence ID" value="CCI83961.1"/>
    <property type="molecule type" value="Genomic_DNA"/>
</dbReference>
<feature type="binding site" evidence="13">
    <location>
        <begin position="30"/>
        <end position="37"/>
    </location>
    <ligand>
        <name>ATP</name>
        <dbReference type="ChEBI" id="CHEBI:30616"/>
    </ligand>
</feature>
<evidence type="ECO:0000313" key="17">
    <source>
        <dbReference type="EMBL" id="EJZ81273.1"/>
    </source>
</evidence>
<dbReference type="InterPro" id="IPR001238">
    <property type="entry name" value="DNA-binding_RecF"/>
</dbReference>
<evidence type="ECO:0000256" key="9">
    <source>
        <dbReference type="ARBA" id="ARBA00023125"/>
    </source>
</evidence>
<evidence type="ECO:0000256" key="6">
    <source>
        <dbReference type="ARBA" id="ARBA00022741"/>
    </source>
</evidence>
<dbReference type="eggNOG" id="COG1195">
    <property type="taxonomic scope" value="Bacteria"/>
</dbReference>
<evidence type="ECO:0000256" key="12">
    <source>
        <dbReference type="ARBA" id="ARBA00025401"/>
    </source>
</evidence>
<dbReference type="InterPro" id="IPR018078">
    <property type="entry name" value="DNA-binding_RecF_CS"/>
</dbReference>
<dbReference type="PANTHER" id="PTHR32182:SF0">
    <property type="entry name" value="DNA REPLICATION AND REPAIR PROTEIN RECF"/>
    <property type="match status" value="1"/>
</dbReference>
<keyword evidence="7 13" id="KW-0227">DNA damage</keyword>
<dbReference type="GO" id="GO:0005737">
    <property type="term" value="C:cytoplasm"/>
    <property type="evidence" value="ECO:0007669"/>
    <property type="project" value="UniProtKB-SubCell"/>
</dbReference>
<evidence type="ECO:0000313" key="19">
    <source>
        <dbReference type="Proteomes" id="UP000011016"/>
    </source>
</evidence>
<dbReference type="Gene3D" id="3.40.50.300">
    <property type="entry name" value="P-loop containing nucleotide triphosphate hydrolases"/>
    <property type="match status" value="1"/>
</dbReference>
<dbReference type="HAMAP" id="MF_00365">
    <property type="entry name" value="RecF"/>
    <property type="match status" value="1"/>
</dbReference>
<gene>
    <name evidence="13 16" type="primary">recF</name>
    <name evidence="16" type="ORF">BN46_1236</name>
    <name evidence="17" type="ORF">HMPREF9719_01791</name>
</gene>
<dbReference type="EMBL" id="AHAE01000084">
    <property type="protein sequence ID" value="EJZ81273.1"/>
    <property type="molecule type" value="Genomic_DNA"/>
</dbReference>
<dbReference type="NCBIfam" id="TIGR00611">
    <property type="entry name" value="recf"/>
    <property type="match status" value="1"/>
</dbReference>
<dbReference type="GO" id="GO:0000731">
    <property type="term" value="P:DNA synthesis involved in DNA repair"/>
    <property type="evidence" value="ECO:0007669"/>
    <property type="project" value="TreeGrafter"/>
</dbReference>
<comment type="caution">
    <text evidence="16">The sequence shown here is derived from an EMBL/GenBank/DDBJ whole genome shotgun (WGS) entry which is preliminary data.</text>
</comment>
<dbReference type="GO" id="GO:0006302">
    <property type="term" value="P:double-strand break repair"/>
    <property type="evidence" value="ECO:0007669"/>
    <property type="project" value="TreeGrafter"/>
</dbReference>
<evidence type="ECO:0000259" key="15">
    <source>
        <dbReference type="Pfam" id="PF02463"/>
    </source>
</evidence>
<evidence type="ECO:0000313" key="16">
    <source>
        <dbReference type="EMBL" id="CCI83961.1"/>
    </source>
</evidence>
<dbReference type="InterPro" id="IPR027417">
    <property type="entry name" value="P-loop_NTPase"/>
</dbReference>
<organism evidence="16 19">
    <name type="scientific">Corynebacterium otitidis ATCC 51513</name>
    <dbReference type="NCBI Taxonomy" id="883169"/>
    <lineage>
        <taxon>Bacteria</taxon>
        <taxon>Bacillati</taxon>
        <taxon>Actinomycetota</taxon>
        <taxon>Actinomycetes</taxon>
        <taxon>Mycobacteriales</taxon>
        <taxon>Corynebacteriaceae</taxon>
        <taxon>Corynebacterium</taxon>
    </lineage>
</organism>
<dbReference type="GO" id="GO:0005524">
    <property type="term" value="F:ATP binding"/>
    <property type="evidence" value="ECO:0007669"/>
    <property type="project" value="UniProtKB-UniRule"/>
</dbReference>
<evidence type="ECO:0000256" key="2">
    <source>
        <dbReference type="ARBA" id="ARBA00008016"/>
    </source>
</evidence>
<keyword evidence="6 13" id="KW-0547">Nucleotide-binding</keyword>
<keyword evidence="4 13" id="KW-0963">Cytoplasm</keyword>
<evidence type="ECO:0000256" key="7">
    <source>
        <dbReference type="ARBA" id="ARBA00022763"/>
    </source>
</evidence>
<feature type="domain" description="RecF/RecN/SMC N-terminal" evidence="15">
    <location>
        <begin position="3"/>
        <end position="361"/>
    </location>
</feature>
<comment type="similarity">
    <text evidence="2 13 14">Belongs to the RecF family.</text>
</comment>
<keyword evidence="5 13" id="KW-0235">DNA replication</keyword>
<dbReference type="PROSITE" id="PS00617">
    <property type="entry name" value="RECF_1"/>
    <property type="match status" value="1"/>
</dbReference>
<evidence type="ECO:0000256" key="10">
    <source>
        <dbReference type="ARBA" id="ARBA00023204"/>
    </source>
</evidence>
<name>I7JWM7_9CORY</name>
<dbReference type="InterPro" id="IPR003395">
    <property type="entry name" value="RecF/RecN/SMC_N"/>
</dbReference>
<dbReference type="GO" id="GO:0003697">
    <property type="term" value="F:single-stranded DNA binding"/>
    <property type="evidence" value="ECO:0007669"/>
    <property type="project" value="UniProtKB-UniRule"/>
</dbReference>
<reference evidence="16 19" key="1">
    <citation type="journal article" date="2012" name="J. Bacteriol.">
        <title>Draft Genome Sequence of Turicella otitidis ATCC 51513, Isolated from Middle Ear Fluid from a Child with Otitis Media.</title>
        <authorList>
            <person name="Brinkrolf K."/>
            <person name="Schneider J."/>
            <person name="Knecht M."/>
            <person name="Ruckert C."/>
            <person name="Tauch A."/>
        </authorList>
    </citation>
    <scope>NUCLEOTIDE SEQUENCE [LARGE SCALE GENOMIC DNA]</scope>
    <source>
        <strain evidence="16 19">ATCC 51513</strain>
    </source>
</reference>
<dbReference type="PROSITE" id="PS00618">
    <property type="entry name" value="RECF_2"/>
    <property type="match status" value="1"/>
</dbReference>
<evidence type="ECO:0000256" key="1">
    <source>
        <dbReference type="ARBA" id="ARBA00004496"/>
    </source>
</evidence>
<keyword evidence="8 13" id="KW-0067">ATP-binding</keyword>
<dbReference type="OrthoDB" id="9803889at2"/>
<evidence type="ECO:0000313" key="18">
    <source>
        <dbReference type="Proteomes" id="UP000006078"/>
    </source>
</evidence>
<dbReference type="RefSeq" id="WP_004601681.1">
    <property type="nucleotide sequence ID" value="NZ_HF541868.1"/>
</dbReference>
<dbReference type="InterPro" id="IPR042174">
    <property type="entry name" value="RecF_2"/>
</dbReference>
<dbReference type="PATRIC" id="fig|883169.3.peg.1729"/>
<keyword evidence="11 13" id="KW-0742">SOS response</keyword>
<comment type="function">
    <text evidence="12 13 14">The RecF protein is involved in DNA metabolism; it is required for DNA replication and normal SOS inducibility. RecF binds preferentially to single-stranded, linear DNA. It also seems to bind ATP.</text>
</comment>
<sequence length="413" mass="44283">MHLSRLELRDFRSWGALDLDLEPGVTLLVGRNGYGKTNVVEAVGVLAHLSSHRVSSDAPLVRAGASAARVSATAINQGRQLSAHLLIKPSGSNLAQINRTRLRSPRELLGVVRSVLFAPEDLGLVRGEPALRRRYLDDIVTTRWPRLAGVKSDYDKALRQRTSLLKHAGPALRSGYQSSEGESALSTLDVWDQQLAGFGAQLIAARLAATAELSAHVHDAYAGIAPESRPARIAYDPTVPLGEATGDDGAVDASLIEAAMLAELGRVRPKEIERGLCLVGPHRDDLDLRLGDQPAKGFASHGETWSLAIALRFGEFRFLREAQGSDPVLILDDVFAELDAKRREKLVALAEEVEQVLITAAVDSDLPENLARRISARHDVEVSDEQGDGGEVVRTSRIAAPGGNDAAGEAGEG</sequence>
<evidence type="ECO:0000256" key="8">
    <source>
        <dbReference type="ARBA" id="ARBA00022840"/>
    </source>
</evidence>
<dbReference type="STRING" id="29321.AAV33_04495"/>
<reference evidence="17 18" key="2">
    <citation type="submission" date="2012-08" db="EMBL/GenBank/DDBJ databases">
        <title>The Genome Sequence of Turicella otitidis ATCC 51513.</title>
        <authorList>
            <consortium name="The Broad Institute Genome Sequencing Platform"/>
            <person name="Earl A."/>
            <person name="Ward D."/>
            <person name="Feldgarden M."/>
            <person name="Gevers D."/>
            <person name="Huys G."/>
            <person name="Walker B."/>
            <person name="Young S.K."/>
            <person name="Zeng Q."/>
            <person name="Gargeya S."/>
            <person name="Fitzgerald M."/>
            <person name="Haas B."/>
            <person name="Abouelleil A."/>
            <person name="Alvarado L."/>
            <person name="Arachchi H.M."/>
            <person name="Berlin A.M."/>
            <person name="Chapman S.B."/>
            <person name="Goldberg J."/>
            <person name="Griggs A."/>
            <person name="Gujja S."/>
            <person name="Hansen M."/>
            <person name="Howarth C."/>
            <person name="Imamovic A."/>
            <person name="Larimer J."/>
            <person name="McCowen C."/>
            <person name="Montmayeur A."/>
            <person name="Murphy C."/>
            <person name="Neiman D."/>
            <person name="Pearson M."/>
            <person name="Priest M."/>
            <person name="Roberts A."/>
            <person name="Saif S."/>
            <person name="Shea T."/>
            <person name="Sisk P."/>
            <person name="Sykes S."/>
            <person name="Wortman J."/>
            <person name="Nusbaum C."/>
            <person name="Birren B."/>
        </authorList>
    </citation>
    <scope>NUCLEOTIDE SEQUENCE [LARGE SCALE GENOMIC DNA]</scope>
    <source>
        <strain evidence="17 18">ATCC 51513</strain>
    </source>
</reference>
<accession>I7JWM7</accession>
<dbReference type="GO" id="GO:0006260">
    <property type="term" value="P:DNA replication"/>
    <property type="evidence" value="ECO:0007669"/>
    <property type="project" value="UniProtKB-UniRule"/>
</dbReference>
<protein>
    <recommendedName>
        <fullName evidence="3 13">DNA replication and repair protein RecF</fullName>
    </recommendedName>
</protein>
<keyword evidence="10 13" id="KW-0234">DNA repair</keyword>
<comment type="subcellular location">
    <subcellularLocation>
        <location evidence="1 13 14">Cytoplasm</location>
    </subcellularLocation>
</comment>
<dbReference type="Proteomes" id="UP000011016">
    <property type="component" value="Unassembled WGS sequence"/>
</dbReference>
<keyword evidence="18" id="KW-1185">Reference proteome</keyword>
<evidence type="ECO:0000256" key="5">
    <source>
        <dbReference type="ARBA" id="ARBA00022705"/>
    </source>
</evidence>
<dbReference type="Pfam" id="PF02463">
    <property type="entry name" value="SMC_N"/>
    <property type="match status" value="1"/>
</dbReference>
<evidence type="ECO:0000256" key="3">
    <source>
        <dbReference type="ARBA" id="ARBA00020170"/>
    </source>
</evidence>
<evidence type="ECO:0000256" key="4">
    <source>
        <dbReference type="ARBA" id="ARBA00022490"/>
    </source>
</evidence>
<keyword evidence="9 13" id="KW-0238">DNA-binding</keyword>
<dbReference type="GO" id="GO:0009432">
    <property type="term" value="P:SOS response"/>
    <property type="evidence" value="ECO:0007669"/>
    <property type="project" value="UniProtKB-UniRule"/>
</dbReference>
<evidence type="ECO:0000256" key="11">
    <source>
        <dbReference type="ARBA" id="ARBA00023236"/>
    </source>
</evidence>
<dbReference type="HOGENOM" id="CLU_040267_1_1_11"/>
<proteinExistence type="inferred from homology"/>
<dbReference type="PANTHER" id="PTHR32182">
    <property type="entry name" value="DNA REPLICATION AND REPAIR PROTEIN RECF"/>
    <property type="match status" value="1"/>
</dbReference>